<dbReference type="PANTHER" id="PTHR30075">
    <property type="entry name" value="GLYCYL-TRNA SYNTHETASE"/>
    <property type="match status" value="1"/>
</dbReference>
<sequence length="696" mass="75586">MSTETVTDTLLVELGTEELPPKNLKTLGLAFRDGIVEGLAQRELHHGEVRWFASPRRLAVLIESVTLQAADKTVEALGPPADRAKDDAGNWTPAAAGFAKKQGIAPEQLETIDTPKGPRLGLRQTVAGASTADCLNDIINDSVRNLPIAKRMRWGASRVEFVRPVHWVVAMLGDNCSHGEVLGLATGNTTRGHRFHSSGDIVLARPEDYEQALADAKVVADFERRQQMIREQVEVEASALQATAVIDADLLDEVTGLVEWPVALTGAFEERFLAVPAEALVSSMKEHQKYFHVVDGDGGLLPHFITVSNIESEDPVQVIDGNERVIRPRLSDAAFFFETDKKTALAERLPALEKIVFQQQLGTLAEKSRRIAQLAAALAKNIGSDPELATRAALLAKTDLVTEMVLEFPDMQGIAGAYYAAHDGEHADVAAAQAQQYWPRFAGDRLPESATAAAVGLADRLDTLVGIFGIGQPPTGSKDPFALRRASLAVLRILVEKELDLDLRECLQLAVQQYPAGLLAEGTAEQVLAYMLERFRTWYEEEGIAVEVFRAVSATDPSRPLDIQRRVHAVHAFTRLPEAAALAAANKRVANILDKLDAGHNFSIVSTDLLQEAHEKALAESLASVGAESAGHLEQGAYTEALAALAALREPVDAFFDGVMVNADDEALRNNRLNLLNALRQRFLQVADISQLAVVK</sequence>
<evidence type="ECO:0000256" key="11">
    <source>
        <dbReference type="HAMAP-Rule" id="MF_00255"/>
    </source>
</evidence>
<evidence type="ECO:0000313" key="13">
    <source>
        <dbReference type="EMBL" id="TXS92333.1"/>
    </source>
</evidence>
<protein>
    <recommendedName>
        <fullName evidence="11">Glycine--tRNA ligase beta subunit</fullName>
        <ecNumber evidence="11">6.1.1.14</ecNumber>
    </recommendedName>
    <alternativeName>
        <fullName evidence="11">Glycyl-tRNA synthetase beta subunit</fullName>
        <shortName evidence="11">GlyRS</shortName>
    </alternativeName>
</protein>
<comment type="catalytic activity">
    <reaction evidence="10 11">
        <text>tRNA(Gly) + glycine + ATP = glycyl-tRNA(Gly) + AMP + diphosphate</text>
        <dbReference type="Rhea" id="RHEA:16013"/>
        <dbReference type="Rhea" id="RHEA-COMP:9664"/>
        <dbReference type="Rhea" id="RHEA-COMP:9683"/>
        <dbReference type="ChEBI" id="CHEBI:30616"/>
        <dbReference type="ChEBI" id="CHEBI:33019"/>
        <dbReference type="ChEBI" id="CHEBI:57305"/>
        <dbReference type="ChEBI" id="CHEBI:78442"/>
        <dbReference type="ChEBI" id="CHEBI:78522"/>
        <dbReference type="ChEBI" id="CHEBI:456215"/>
        <dbReference type="EC" id="6.1.1.14"/>
    </reaction>
</comment>
<dbReference type="NCBIfam" id="TIGR00211">
    <property type="entry name" value="glyS"/>
    <property type="match status" value="1"/>
</dbReference>
<dbReference type="EMBL" id="VRYZ01000003">
    <property type="protein sequence ID" value="TXS92333.1"/>
    <property type="molecule type" value="Genomic_DNA"/>
</dbReference>
<proteinExistence type="inferred from homology"/>
<dbReference type="Pfam" id="PF05746">
    <property type="entry name" value="DALR_1"/>
    <property type="match status" value="1"/>
</dbReference>
<keyword evidence="4 11" id="KW-0963">Cytoplasm</keyword>
<dbReference type="InterPro" id="IPR006194">
    <property type="entry name" value="Gly-tRNA-synth_heterodimer"/>
</dbReference>
<organism evidence="13 14">
    <name type="scientific">Parahaliea aestuarii</name>
    <dbReference type="NCBI Taxonomy" id="1852021"/>
    <lineage>
        <taxon>Bacteria</taxon>
        <taxon>Pseudomonadati</taxon>
        <taxon>Pseudomonadota</taxon>
        <taxon>Gammaproteobacteria</taxon>
        <taxon>Cellvibrionales</taxon>
        <taxon>Halieaceae</taxon>
        <taxon>Parahaliea</taxon>
    </lineage>
</organism>
<dbReference type="PANTHER" id="PTHR30075:SF2">
    <property type="entry name" value="GLYCINE--TRNA LIGASE, CHLOROPLASTIC_MITOCHONDRIAL 2"/>
    <property type="match status" value="1"/>
</dbReference>
<keyword evidence="5 11" id="KW-0436">Ligase</keyword>
<comment type="subcellular location">
    <subcellularLocation>
        <location evidence="1 11">Cytoplasm</location>
    </subcellularLocation>
</comment>
<evidence type="ECO:0000313" key="14">
    <source>
        <dbReference type="Proteomes" id="UP000321933"/>
    </source>
</evidence>
<dbReference type="RefSeq" id="WP_148063709.1">
    <property type="nucleotide sequence ID" value="NZ_VRYZ01000003.1"/>
</dbReference>
<evidence type="ECO:0000256" key="8">
    <source>
        <dbReference type="ARBA" id="ARBA00022917"/>
    </source>
</evidence>
<dbReference type="PRINTS" id="PR01045">
    <property type="entry name" value="TRNASYNTHGB"/>
</dbReference>
<dbReference type="EC" id="6.1.1.14" evidence="11"/>
<evidence type="ECO:0000256" key="2">
    <source>
        <dbReference type="ARBA" id="ARBA00008226"/>
    </source>
</evidence>
<evidence type="ECO:0000256" key="9">
    <source>
        <dbReference type="ARBA" id="ARBA00023146"/>
    </source>
</evidence>
<comment type="caution">
    <text evidence="13">The sequence shown here is derived from an EMBL/GenBank/DDBJ whole genome shotgun (WGS) entry which is preliminary data.</text>
</comment>
<comment type="subunit">
    <text evidence="3 11">Tetramer of two alpha and two beta subunits.</text>
</comment>
<keyword evidence="7 11" id="KW-0067">ATP-binding</keyword>
<gene>
    <name evidence="11" type="primary">glyS</name>
    <name evidence="13" type="ORF">FVW59_07875</name>
</gene>
<keyword evidence="14" id="KW-1185">Reference proteome</keyword>
<dbReference type="InterPro" id="IPR008909">
    <property type="entry name" value="DALR_anticod-bd"/>
</dbReference>
<dbReference type="InterPro" id="IPR015944">
    <property type="entry name" value="Gly-tRNA-synth_bsu"/>
</dbReference>
<evidence type="ECO:0000256" key="5">
    <source>
        <dbReference type="ARBA" id="ARBA00022598"/>
    </source>
</evidence>
<evidence type="ECO:0000256" key="6">
    <source>
        <dbReference type="ARBA" id="ARBA00022741"/>
    </source>
</evidence>
<keyword evidence="6 11" id="KW-0547">Nucleotide-binding</keyword>
<evidence type="ECO:0000256" key="7">
    <source>
        <dbReference type="ARBA" id="ARBA00022840"/>
    </source>
</evidence>
<evidence type="ECO:0000256" key="4">
    <source>
        <dbReference type="ARBA" id="ARBA00022490"/>
    </source>
</evidence>
<dbReference type="GO" id="GO:0005829">
    <property type="term" value="C:cytosol"/>
    <property type="evidence" value="ECO:0007669"/>
    <property type="project" value="TreeGrafter"/>
</dbReference>
<dbReference type="OrthoDB" id="9775440at2"/>
<dbReference type="GO" id="GO:0006426">
    <property type="term" value="P:glycyl-tRNA aminoacylation"/>
    <property type="evidence" value="ECO:0007669"/>
    <property type="project" value="UniProtKB-UniRule"/>
</dbReference>
<evidence type="ECO:0000259" key="12">
    <source>
        <dbReference type="Pfam" id="PF05746"/>
    </source>
</evidence>
<evidence type="ECO:0000256" key="3">
    <source>
        <dbReference type="ARBA" id="ARBA00011209"/>
    </source>
</evidence>
<dbReference type="GO" id="GO:0004814">
    <property type="term" value="F:arginine-tRNA ligase activity"/>
    <property type="evidence" value="ECO:0007669"/>
    <property type="project" value="InterPro"/>
</dbReference>
<dbReference type="GO" id="GO:0006420">
    <property type="term" value="P:arginyl-tRNA aminoacylation"/>
    <property type="evidence" value="ECO:0007669"/>
    <property type="project" value="InterPro"/>
</dbReference>
<feature type="domain" description="DALR anticodon binding" evidence="12">
    <location>
        <begin position="584"/>
        <end position="682"/>
    </location>
</feature>
<accession>A0A5C8ZUY8</accession>
<keyword evidence="9 11" id="KW-0030">Aminoacyl-tRNA synthetase</keyword>
<dbReference type="HAMAP" id="MF_00255">
    <property type="entry name" value="Gly_tRNA_synth_beta"/>
    <property type="match status" value="1"/>
</dbReference>
<dbReference type="AlphaFoldDB" id="A0A5C8ZUY8"/>
<dbReference type="Pfam" id="PF02092">
    <property type="entry name" value="tRNA_synt_2f"/>
    <property type="match status" value="1"/>
</dbReference>
<comment type="similarity">
    <text evidence="2 11">Belongs to the class-II aminoacyl-tRNA synthetase family.</text>
</comment>
<evidence type="ECO:0000256" key="1">
    <source>
        <dbReference type="ARBA" id="ARBA00004496"/>
    </source>
</evidence>
<dbReference type="SUPFAM" id="SSF109604">
    <property type="entry name" value="HD-domain/PDEase-like"/>
    <property type="match status" value="1"/>
</dbReference>
<reference evidence="13 14" key="1">
    <citation type="submission" date="2019-08" db="EMBL/GenBank/DDBJ databases">
        <title>Parahaliea maris sp. nov., isolated from the surface seawater.</title>
        <authorList>
            <person name="Liu Y."/>
        </authorList>
    </citation>
    <scope>NUCLEOTIDE SEQUENCE [LARGE SCALE GENOMIC DNA]</scope>
    <source>
        <strain evidence="13 14">S2-26</strain>
    </source>
</reference>
<dbReference type="Proteomes" id="UP000321933">
    <property type="component" value="Unassembled WGS sequence"/>
</dbReference>
<dbReference type="PROSITE" id="PS50861">
    <property type="entry name" value="AA_TRNA_LIGASE_II_GLYAB"/>
    <property type="match status" value="1"/>
</dbReference>
<keyword evidence="8 11" id="KW-0648">Protein biosynthesis</keyword>
<evidence type="ECO:0000256" key="10">
    <source>
        <dbReference type="ARBA" id="ARBA00047937"/>
    </source>
</evidence>
<name>A0A5C8ZUY8_9GAMM</name>
<dbReference type="GO" id="GO:0005524">
    <property type="term" value="F:ATP binding"/>
    <property type="evidence" value="ECO:0007669"/>
    <property type="project" value="UniProtKB-UniRule"/>
</dbReference>
<dbReference type="GO" id="GO:0004820">
    <property type="term" value="F:glycine-tRNA ligase activity"/>
    <property type="evidence" value="ECO:0007669"/>
    <property type="project" value="UniProtKB-UniRule"/>
</dbReference>